<evidence type="ECO:0000259" key="1">
    <source>
        <dbReference type="Pfam" id="PF01494"/>
    </source>
</evidence>
<sequence>MAHDYDVLVVGGGPAGAVFALLAARDGCRVALIDPNRSVPRSEGMSPRLQGWLQQAGLFDAPAMRAVTAPRSSYWDGPPVQANAELIVDRAAVDAHLRRMAGAADVRVIEGTALPLPGRAEMDGGQGLTARFVIDARGRRAHRARSLVTRGPATIAIGAALKVEAGQGAGSRILPLDQGWLWLAARGDGTAWAQLTLDAADPEGRAAEARLAEGLRAASAGLPLVLGVEGDPLIRDATPVLAAPAEELAVLPIGDAASAMDPLSGHGMFWAVSSALAATAVRRTLMRRDDAETRDLALRFLAQRHADVYPRQARLGRDFIRQQSARLHLPFWSRRAGFPDDTPLEAPAESHIARRIVVEDGVLAEAEVVVTSHSPAGMAWVGPDRAVDLLRKAQADAVRPPR</sequence>
<dbReference type="AlphaFoldDB" id="A0A2H5EVQ8"/>
<proteinExistence type="predicted"/>
<dbReference type="Pfam" id="PF01494">
    <property type="entry name" value="FAD_binding_3"/>
    <property type="match status" value="1"/>
</dbReference>
<dbReference type="GO" id="GO:0071949">
    <property type="term" value="F:FAD binding"/>
    <property type="evidence" value="ECO:0007669"/>
    <property type="project" value="InterPro"/>
</dbReference>
<dbReference type="OrthoDB" id="9799983at2"/>
<dbReference type="InterPro" id="IPR036188">
    <property type="entry name" value="FAD/NAD-bd_sf"/>
</dbReference>
<evidence type="ECO:0000313" key="2">
    <source>
        <dbReference type="EMBL" id="AUH63388.1"/>
    </source>
</evidence>
<gene>
    <name evidence="2" type="ORF">CX676_03780</name>
</gene>
<accession>A0A2H5EVQ8</accession>
<dbReference type="PANTHER" id="PTHR42685">
    <property type="entry name" value="GERANYLGERANYL DIPHOSPHATE REDUCTASE"/>
    <property type="match status" value="1"/>
</dbReference>
<keyword evidence="3" id="KW-1185">Reference proteome</keyword>
<name>A0A2H5EVQ8_9RHOB</name>
<evidence type="ECO:0000313" key="3">
    <source>
        <dbReference type="Proteomes" id="UP000234530"/>
    </source>
</evidence>
<feature type="domain" description="FAD-binding" evidence="1">
    <location>
        <begin position="4"/>
        <end position="69"/>
    </location>
</feature>
<dbReference type="Gene3D" id="3.50.50.60">
    <property type="entry name" value="FAD/NAD(P)-binding domain"/>
    <property type="match status" value="1"/>
</dbReference>
<dbReference type="EMBL" id="CP025430">
    <property type="protein sequence ID" value="AUH63388.1"/>
    <property type="molecule type" value="Genomic_DNA"/>
</dbReference>
<dbReference type="SUPFAM" id="SSF51905">
    <property type="entry name" value="FAD/NAD(P)-binding domain"/>
    <property type="match status" value="1"/>
</dbReference>
<dbReference type="Proteomes" id="UP000234530">
    <property type="component" value="Chromosome"/>
</dbReference>
<dbReference type="KEGG" id="pzh:CX676_03780"/>
<dbReference type="InterPro" id="IPR002938">
    <property type="entry name" value="FAD-bd"/>
</dbReference>
<reference evidence="2 3" key="1">
    <citation type="journal article" date="2013" name="Antonie Van Leeuwenhoek">
        <title>Paracoccus zhejiangensis sp. nov., isolated from activated sludge in wastewater-treatment system.</title>
        <authorList>
            <person name="Wu Z.G."/>
            <person name="Zhang D.F."/>
            <person name="Liu Y.L."/>
            <person name="Wang F."/>
            <person name="Jiang X."/>
            <person name="Li C."/>
            <person name="Li S.P."/>
            <person name="Hong Q."/>
            <person name="Li W.J."/>
        </authorList>
    </citation>
    <scope>NUCLEOTIDE SEQUENCE [LARGE SCALE GENOMIC DNA]</scope>
    <source>
        <strain evidence="2 3">J6</strain>
    </source>
</reference>
<protein>
    <submittedName>
        <fullName evidence="2">Pilus assembly protein CpaD</fullName>
    </submittedName>
</protein>
<dbReference type="InterPro" id="IPR050407">
    <property type="entry name" value="Geranylgeranyl_reductase"/>
</dbReference>
<dbReference type="PRINTS" id="PR00420">
    <property type="entry name" value="RNGMNOXGNASE"/>
</dbReference>
<dbReference type="PANTHER" id="PTHR42685:SF22">
    <property type="entry name" value="CONDITIONED MEDIUM FACTOR RECEPTOR 1"/>
    <property type="match status" value="1"/>
</dbReference>
<dbReference type="RefSeq" id="WP_101751430.1">
    <property type="nucleotide sequence ID" value="NZ_CP025430.1"/>
</dbReference>
<organism evidence="2 3">
    <name type="scientific">Paracoccus zhejiangensis</name>
    <dbReference type="NCBI Taxonomy" id="1077935"/>
    <lineage>
        <taxon>Bacteria</taxon>
        <taxon>Pseudomonadati</taxon>
        <taxon>Pseudomonadota</taxon>
        <taxon>Alphaproteobacteria</taxon>
        <taxon>Rhodobacterales</taxon>
        <taxon>Paracoccaceae</taxon>
        <taxon>Paracoccus</taxon>
    </lineage>
</organism>